<feature type="chain" id="PRO_5043829090" evidence="1">
    <location>
        <begin position="19"/>
        <end position="538"/>
    </location>
</feature>
<dbReference type="InterPro" id="IPR001375">
    <property type="entry name" value="Peptidase_S9_cat"/>
</dbReference>
<dbReference type="RefSeq" id="WP_349276499.1">
    <property type="nucleotide sequence ID" value="NZ_CP157675.1"/>
</dbReference>
<dbReference type="PANTHER" id="PTHR34853">
    <property type="match status" value="1"/>
</dbReference>
<gene>
    <name evidence="3" type="ORF">ABLV49_11255</name>
</gene>
<dbReference type="InterPro" id="IPR005152">
    <property type="entry name" value="Lipase_secreted"/>
</dbReference>
<evidence type="ECO:0000256" key="1">
    <source>
        <dbReference type="SAM" id="SignalP"/>
    </source>
</evidence>
<accession>A0AAU7LLM4</accession>
<dbReference type="Gene3D" id="3.40.50.1820">
    <property type="entry name" value="alpha/beta hydrolase"/>
    <property type="match status" value="1"/>
</dbReference>
<dbReference type="PANTHER" id="PTHR34853:SF1">
    <property type="entry name" value="LIPASE 5"/>
    <property type="match status" value="1"/>
</dbReference>
<dbReference type="Pfam" id="PF00326">
    <property type="entry name" value="Peptidase_S9"/>
    <property type="match status" value="1"/>
</dbReference>
<evidence type="ECO:0000259" key="2">
    <source>
        <dbReference type="Pfam" id="PF00326"/>
    </source>
</evidence>
<name>A0AAU7LLM4_9BURK</name>
<dbReference type="PROSITE" id="PS51257">
    <property type="entry name" value="PROKAR_LIPOPROTEIN"/>
    <property type="match status" value="1"/>
</dbReference>
<dbReference type="GO" id="GO:0006508">
    <property type="term" value="P:proteolysis"/>
    <property type="evidence" value="ECO:0007669"/>
    <property type="project" value="InterPro"/>
</dbReference>
<organism evidence="3">
    <name type="scientific">Polaromonas hydrogenivorans</name>
    <dbReference type="NCBI Taxonomy" id="335476"/>
    <lineage>
        <taxon>Bacteria</taxon>
        <taxon>Pseudomonadati</taxon>
        <taxon>Pseudomonadota</taxon>
        <taxon>Betaproteobacteria</taxon>
        <taxon>Burkholderiales</taxon>
        <taxon>Comamonadaceae</taxon>
        <taxon>Polaromonas</taxon>
    </lineage>
</organism>
<feature type="domain" description="Peptidase S9 prolyl oligopeptidase catalytic" evidence="2">
    <location>
        <begin position="150"/>
        <end position="229"/>
    </location>
</feature>
<dbReference type="GO" id="GO:0008236">
    <property type="term" value="F:serine-type peptidase activity"/>
    <property type="evidence" value="ECO:0007669"/>
    <property type="project" value="InterPro"/>
</dbReference>
<dbReference type="GO" id="GO:0004806">
    <property type="term" value="F:triacylglycerol lipase activity"/>
    <property type="evidence" value="ECO:0007669"/>
    <property type="project" value="InterPro"/>
</dbReference>
<sequence>MKTIHLLSIVAAASLLVACGGDSPSNLGVVDNSPARGTLIQNPPIRTAFFTAGDFAAKLNASASGRNLLAIAGTPKCGVDVQYIHYGTVGGASESTDATGALMTPSGGPGCTGSRPIVLYAHGTTTVKSYNLANLLDEGSPAYSEAALIAAIYAAQGFIVVAPNYAGYESSKLPYHPYLNADQESKEMMDALSAARKALPGLLQPVQDSGKLFITGYSQGGHVAMATHKAMQAAGQPVTASAPMSGPYALAAYTDAIFYGNVGLGSTLFSPLLVNSYQKAYGNLYSQLTDIYEPSYASGIDTLLPTDTPLSTLFAPGGKLPQTALFSRTPPTAPAGSPASLQPTLNAISPPTTPPELAPLFALGFGTSNLVTNAARLNFLLDAFANPDGAVPSVTTAQPAANPAHPIRIATKKNDLRNWTPTRPVLLCAGSGDPTVFYNVNTQLMQAYWSSPSPAAPPAGLLTVLNVDSAPTGAADPYAAVKAGFGQAKAGTAAAAVSAGASDGGASAVVQAYHGSLVPPFCNAAARGFFQQIAAAGL</sequence>
<dbReference type="GO" id="GO:0016042">
    <property type="term" value="P:lipid catabolic process"/>
    <property type="evidence" value="ECO:0007669"/>
    <property type="project" value="InterPro"/>
</dbReference>
<protein>
    <submittedName>
        <fullName evidence="3">Prolyl oligopeptidase family serine peptidase</fullName>
    </submittedName>
</protein>
<dbReference type="InterPro" id="IPR029058">
    <property type="entry name" value="AB_hydrolase_fold"/>
</dbReference>
<reference evidence="3" key="1">
    <citation type="submission" date="2024-05" db="EMBL/GenBank/DDBJ databases">
        <authorList>
            <person name="Bunk B."/>
            <person name="Swiderski J."/>
            <person name="Sproer C."/>
            <person name="Thiel V."/>
        </authorList>
    </citation>
    <scope>NUCLEOTIDE SEQUENCE</scope>
    <source>
        <strain evidence="3">DSM 17735</strain>
    </source>
</reference>
<dbReference type="SUPFAM" id="SSF53474">
    <property type="entry name" value="alpha/beta-Hydrolases"/>
    <property type="match status" value="1"/>
</dbReference>
<feature type="signal peptide" evidence="1">
    <location>
        <begin position="1"/>
        <end position="18"/>
    </location>
</feature>
<keyword evidence="1" id="KW-0732">Signal</keyword>
<evidence type="ECO:0000313" key="3">
    <source>
        <dbReference type="EMBL" id="XBP68506.1"/>
    </source>
</evidence>
<dbReference type="EMBL" id="CP157675">
    <property type="protein sequence ID" value="XBP68506.1"/>
    <property type="molecule type" value="Genomic_DNA"/>
</dbReference>
<dbReference type="AlphaFoldDB" id="A0AAU7LLM4"/>
<proteinExistence type="predicted"/>